<accession>A0A7R9L1R4</accession>
<evidence type="ECO:0000313" key="1">
    <source>
        <dbReference type="EMBL" id="CAD7632282.1"/>
    </source>
</evidence>
<protein>
    <submittedName>
        <fullName evidence="1">Uncharacterized protein</fullName>
    </submittedName>
</protein>
<dbReference type="OrthoDB" id="2132067at2759"/>
<organism evidence="1">
    <name type="scientific">Medioppia subpectinata</name>
    <dbReference type="NCBI Taxonomy" id="1979941"/>
    <lineage>
        <taxon>Eukaryota</taxon>
        <taxon>Metazoa</taxon>
        <taxon>Ecdysozoa</taxon>
        <taxon>Arthropoda</taxon>
        <taxon>Chelicerata</taxon>
        <taxon>Arachnida</taxon>
        <taxon>Acari</taxon>
        <taxon>Acariformes</taxon>
        <taxon>Sarcoptiformes</taxon>
        <taxon>Oribatida</taxon>
        <taxon>Brachypylina</taxon>
        <taxon>Oppioidea</taxon>
        <taxon>Oppiidae</taxon>
        <taxon>Medioppia</taxon>
    </lineage>
</organism>
<name>A0A7R9L1R4_9ACAR</name>
<dbReference type="Proteomes" id="UP000759131">
    <property type="component" value="Unassembled WGS sequence"/>
</dbReference>
<dbReference type="AlphaFoldDB" id="A0A7R9L1R4"/>
<dbReference type="EMBL" id="CAJPIZ010010766">
    <property type="protein sequence ID" value="CAG2112712.1"/>
    <property type="molecule type" value="Genomic_DNA"/>
</dbReference>
<proteinExistence type="predicted"/>
<reference evidence="1" key="1">
    <citation type="submission" date="2020-11" db="EMBL/GenBank/DDBJ databases">
        <authorList>
            <person name="Tran Van P."/>
        </authorList>
    </citation>
    <scope>NUCLEOTIDE SEQUENCE</scope>
</reference>
<dbReference type="EMBL" id="OC865341">
    <property type="protein sequence ID" value="CAD7632282.1"/>
    <property type="molecule type" value="Genomic_DNA"/>
</dbReference>
<keyword evidence="2" id="KW-1185">Reference proteome</keyword>
<sequence>MVKYAFLSENFRKAFHKVIVCNSNARRTLQVRSERIDRETTVGTNTCTTKATKTINGNV</sequence>
<gene>
    <name evidence="1" type="ORF">OSB1V03_LOCUS12687</name>
</gene>
<evidence type="ECO:0000313" key="2">
    <source>
        <dbReference type="Proteomes" id="UP000759131"/>
    </source>
</evidence>